<keyword evidence="3" id="KW-1185">Reference proteome</keyword>
<accession>A0A1L6MVD5</accession>
<dbReference type="SUPFAM" id="SSF56112">
    <property type="entry name" value="Protein kinase-like (PK-like)"/>
    <property type="match status" value="1"/>
</dbReference>
<protein>
    <recommendedName>
        <fullName evidence="1">Protein kinase domain-containing protein</fullName>
    </recommendedName>
</protein>
<evidence type="ECO:0000313" key="3">
    <source>
        <dbReference type="Proteomes" id="UP000185544"/>
    </source>
</evidence>
<dbReference type="GO" id="GO:0004672">
    <property type="term" value="F:protein kinase activity"/>
    <property type="evidence" value="ECO:0007669"/>
    <property type="project" value="InterPro"/>
</dbReference>
<gene>
    <name evidence="2" type="ORF">BCY86_01430</name>
</gene>
<name>A0A1L6MVD5_9BACT</name>
<evidence type="ECO:0000313" key="2">
    <source>
        <dbReference type="EMBL" id="APR99490.1"/>
    </source>
</evidence>
<dbReference type="Gene3D" id="1.10.510.10">
    <property type="entry name" value="Transferase(Phosphotransferase) domain 1"/>
    <property type="match status" value="1"/>
</dbReference>
<organism evidence="2 3">
    <name type="scientific">Pajaroellobacter abortibovis</name>
    <dbReference type="NCBI Taxonomy" id="1882918"/>
    <lineage>
        <taxon>Bacteria</taxon>
        <taxon>Pseudomonadati</taxon>
        <taxon>Myxococcota</taxon>
        <taxon>Polyangia</taxon>
        <taxon>Polyangiales</taxon>
        <taxon>Polyangiaceae</taxon>
    </lineage>
</organism>
<dbReference type="Proteomes" id="UP000185544">
    <property type="component" value="Chromosome"/>
</dbReference>
<dbReference type="InterPro" id="IPR000719">
    <property type="entry name" value="Prot_kinase_dom"/>
</dbReference>
<sequence length="117" mass="13031">MDLGITKMHRCAGITFTREVLGSPACMAPEQIKENARSDIFSLEVVFYENVVGHLPFEGNNSAQLLRRILNGVYSLADQEQERPIVGRRWGAIVGKAFAHQTGQQFENAIAMRKAIV</sequence>
<dbReference type="EMBL" id="CP016908">
    <property type="protein sequence ID" value="APR99490.1"/>
    <property type="molecule type" value="Genomic_DNA"/>
</dbReference>
<evidence type="ECO:0000259" key="1">
    <source>
        <dbReference type="PROSITE" id="PS50011"/>
    </source>
</evidence>
<dbReference type="STRING" id="1882918.BCY86_01430"/>
<dbReference type="InterPro" id="IPR011009">
    <property type="entry name" value="Kinase-like_dom_sf"/>
</dbReference>
<feature type="domain" description="Protein kinase" evidence="1">
    <location>
        <begin position="1"/>
        <end position="117"/>
    </location>
</feature>
<reference evidence="2 3" key="1">
    <citation type="submission" date="2016-08" db="EMBL/GenBank/DDBJ databases">
        <title>Identification and validation of antigenic proteins from Pajaroellobacter abortibovis using de-novo genome sequence assembly and reverse vaccinology.</title>
        <authorList>
            <person name="Welly B.T."/>
            <person name="Miller M.R."/>
            <person name="Stott J.L."/>
            <person name="Blanchard M.T."/>
            <person name="Islas-Trejo A.D."/>
            <person name="O'Rourke S.M."/>
            <person name="Young A.E."/>
            <person name="Medrano J.F."/>
            <person name="Van Eenennaam A.L."/>
        </authorList>
    </citation>
    <scope>NUCLEOTIDE SEQUENCE [LARGE SCALE GENOMIC DNA]</scope>
    <source>
        <strain evidence="2 3">BTF92-0548A/99-0131</strain>
    </source>
</reference>
<dbReference type="GO" id="GO:0005524">
    <property type="term" value="F:ATP binding"/>
    <property type="evidence" value="ECO:0007669"/>
    <property type="project" value="InterPro"/>
</dbReference>
<dbReference type="PROSITE" id="PS50011">
    <property type="entry name" value="PROTEIN_KINASE_DOM"/>
    <property type="match status" value="1"/>
</dbReference>
<dbReference type="OrthoDB" id="9801841at2"/>
<dbReference type="KEGG" id="pabo:BCY86_01430"/>
<dbReference type="AlphaFoldDB" id="A0A1L6MVD5"/>
<proteinExistence type="predicted"/>